<dbReference type="Gene3D" id="3.90.1680.10">
    <property type="entry name" value="SOS response associated peptidase-like"/>
    <property type="match status" value="1"/>
</dbReference>
<dbReference type="EC" id="3.4.-.-" evidence="8"/>
<accession>A0A561P0R9</accession>
<dbReference type="OrthoDB" id="9782620at2"/>
<dbReference type="InterPro" id="IPR036590">
    <property type="entry name" value="SRAP-like"/>
</dbReference>
<evidence type="ECO:0000313" key="10">
    <source>
        <dbReference type="Proteomes" id="UP000320811"/>
    </source>
</evidence>
<keyword evidence="4 8" id="KW-0378">Hydrolase</keyword>
<evidence type="ECO:0000313" key="9">
    <source>
        <dbReference type="EMBL" id="TWF31716.1"/>
    </source>
</evidence>
<dbReference type="InterPro" id="IPR003738">
    <property type="entry name" value="SRAP"/>
</dbReference>
<keyword evidence="10" id="KW-1185">Reference proteome</keyword>
<dbReference type="SUPFAM" id="SSF143081">
    <property type="entry name" value="BB1717-like"/>
    <property type="match status" value="1"/>
</dbReference>
<dbReference type="GO" id="GO:0008233">
    <property type="term" value="F:peptidase activity"/>
    <property type="evidence" value="ECO:0007669"/>
    <property type="project" value="UniProtKB-KW"/>
</dbReference>
<dbReference type="PANTHER" id="PTHR13604:SF0">
    <property type="entry name" value="ABASIC SITE PROCESSING PROTEIN HMCES"/>
    <property type="match status" value="1"/>
</dbReference>
<evidence type="ECO:0000256" key="1">
    <source>
        <dbReference type="ARBA" id="ARBA00008136"/>
    </source>
</evidence>
<name>A0A561P0R9_9BACT</name>
<keyword evidence="2 8" id="KW-0645">Protease</keyword>
<dbReference type="GO" id="GO:0016829">
    <property type="term" value="F:lyase activity"/>
    <property type="evidence" value="ECO:0007669"/>
    <property type="project" value="UniProtKB-KW"/>
</dbReference>
<keyword evidence="5" id="KW-0190">Covalent protein-DNA linkage</keyword>
<keyword evidence="3" id="KW-0227">DNA damage</keyword>
<keyword evidence="6" id="KW-0238">DNA-binding</keyword>
<protein>
    <recommendedName>
        <fullName evidence="8">Abasic site processing protein</fullName>
        <ecNumber evidence="8">3.4.-.-</ecNumber>
    </recommendedName>
</protein>
<dbReference type="EMBL" id="VIWO01000018">
    <property type="protein sequence ID" value="TWF31716.1"/>
    <property type="molecule type" value="Genomic_DNA"/>
</dbReference>
<dbReference type="GO" id="GO:0003697">
    <property type="term" value="F:single-stranded DNA binding"/>
    <property type="evidence" value="ECO:0007669"/>
    <property type="project" value="InterPro"/>
</dbReference>
<evidence type="ECO:0000256" key="5">
    <source>
        <dbReference type="ARBA" id="ARBA00023124"/>
    </source>
</evidence>
<dbReference type="AlphaFoldDB" id="A0A561P0R9"/>
<evidence type="ECO:0000256" key="8">
    <source>
        <dbReference type="RuleBase" id="RU364100"/>
    </source>
</evidence>
<evidence type="ECO:0000256" key="3">
    <source>
        <dbReference type="ARBA" id="ARBA00022763"/>
    </source>
</evidence>
<evidence type="ECO:0000256" key="6">
    <source>
        <dbReference type="ARBA" id="ARBA00023125"/>
    </source>
</evidence>
<comment type="similarity">
    <text evidence="1 8">Belongs to the SOS response-associated peptidase family.</text>
</comment>
<keyword evidence="7" id="KW-0456">Lyase</keyword>
<dbReference type="GO" id="GO:0006508">
    <property type="term" value="P:proteolysis"/>
    <property type="evidence" value="ECO:0007669"/>
    <property type="project" value="UniProtKB-KW"/>
</dbReference>
<evidence type="ECO:0000256" key="4">
    <source>
        <dbReference type="ARBA" id="ARBA00022801"/>
    </source>
</evidence>
<gene>
    <name evidence="9" type="ORF">FHW36_11810</name>
</gene>
<proteinExistence type="inferred from homology"/>
<evidence type="ECO:0000256" key="7">
    <source>
        <dbReference type="ARBA" id="ARBA00023239"/>
    </source>
</evidence>
<dbReference type="Pfam" id="PF02586">
    <property type="entry name" value="SRAP"/>
    <property type="match status" value="1"/>
</dbReference>
<evidence type="ECO:0000256" key="2">
    <source>
        <dbReference type="ARBA" id="ARBA00022670"/>
    </source>
</evidence>
<dbReference type="PANTHER" id="PTHR13604">
    <property type="entry name" value="DC12-RELATED"/>
    <property type="match status" value="1"/>
</dbReference>
<dbReference type="Proteomes" id="UP000320811">
    <property type="component" value="Unassembled WGS sequence"/>
</dbReference>
<dbReference type="GO" id="GO:0106300">
    <property type="term" value="P:protein-DNA covalent cross-linking repair"/>
    <property type="evidence" value="ECO:0007669"/>
    <property type="project" value="InterPro"/>
</dbReference>
<reference evidence="9 10" key="1">
    <citation type="submission" date="2019-06" db="EMBL/GenBank/DDBJ databases">
        <title>Sorghum-associated microbial communities from plants grown in Nebraska, USA.</title>
        <authorList>
            <person name="Schachtman D."/>
        </authorList>
    </citation>
    <scope>NUCLEOTIDE SEQUENCE [LARGE SCALE GENOMIC DNA]</scope>
    <source>
        <strain evidence="9 10">1209</strain>
    </source>
</reference>
<sequence length="267" mass="30526">MCYHVRRPTEEELYNYVNSTNFAMEYRWEADFTITHEYPGLLDANGFAHPHLPVLLNTDSHNIQYVKWGFLPGKVKDEAAVKDFYIKYTGGLNCKGDEAFNGKLYKQAIIGQRCIVLTPNFYENRHQAPSGKKTPIKYPFKIGQRGKTMNALAAVWNDCYIEATGEVRRVLSVVTTVANEAMAIVHNSKLRMPAYVRAEHFGLWLSPDPLTKEEVDTVIVPAENKEMSIVPIDKSFNAQKKDPNQPIIEYEYPELKEALQELHDLQA</sequence>
<organism evidence="9 10">
    <name type="scientific">Chitinophaga polysaccharea</name>
    <dbReference type="NCBI Taxonomy" id="1293035"/>
    <lineage>
        <taxon>Bacteria</taxon>
        <taxon>Pseudomonadati</taxon>
        <taxon>Bacteroidota</taxon>
        <taxon>Chitinophagia</taxon>
        <taxon>Chitinophagales</taxon>
        <taxon>Chitinophagaceae</taxon>
        <taxon>Chitinophaga</taxon>
    </lineage>
</organism>
<comment type="caution">
    <text evidence="9">The sequence shown here is derived from an EMBL/GenBank/DDBJ whole genome shotgun (WGS) entry which is preliminary data.</text>
</comment>